<dbReference type="InterPro" id="IPR003121">
    <property type="entry name" value="SWIB_MDM2_domain"/>
</dbReference>
<proteinExistence type="predicted"/>
<dbReference type="RefSeq" id="XP_043051219.1">
    <property type="nucleotide sequence ID" value="XM_043192831.1"/>
</dbReference>
<dbReference type="Proteomes" id="UP000790833">
    <property type="component" value="Unassembled WGS sequence"/>
</dbReference>
<feature type="compositionally biased region" description="Pro residues" evidence="1">
    <location>
        <begin position="7"/>
        <end position="19"/>
    </location>
</feature>
<dbReference type="EMBL" id="JAHMUF010000002">
    <property type="protein sequence ID" value="KAG7195674.1"/>
    <property type="molecule type" value="Genomic_DNA"/>
</dbReference>
<comment type="caution">
    <text evidence="3">The sequence shown here is derived from an EMBL/GenBank/DDBJ whole genome shotgun (WGS) entry which is preliminary data.</text>
</comment>
<dbReference type="Pfam" id="PF02201">
    <property type="entry name" value="SWIB"/>
    <property type="match status" value="1"/>
</dbReference>
<dbReference type="SUPFAM" id="SSF47592">
    <property type="entry name" value="SWIB/MDM2 domain"/>
    <property type="match status" value="1"/>
</dbReference>
<sequence length="479" mass="55116">MSGIIRVPPPHDGSAPHPPQVQAAPSNRPRANPSSHPAVSYTPTDITIPEYLYEKVPSLELYKRLKAAEKDLDLLISRDALDFQLIQQNSMHPSNLKPEKGLLRVFIYNTCENQPWQNQLLQEQGMPLPDPASSEASWTLRVEGRFVQDGNDVEDQLKFSSFLSGITIDLIPNEDYPNLTNTQGSIIEWRDPLQPMHQQQQQQQQQQHQKEFDGLDVKRLGIFNIKAKITLMLKNHSNSFSLTPKMAQFLSRTTANQQEVVYMIWRYIMYNDLFDQQQMYNKVPAIAEEMLANVNPEVETDVSTVICDDLLKDLLGVELFKIYELYKLTLAHLRPLQPLIIDYEVNTRKSTTLGEVVLDIPVELPISISKIQKEVVEFNKSAFENMARTDMTIQQINNRISLGIVALQNANLRERFYRELSNDPVTFVKNWVQTQLDTFRGLKSDEGYDEEVVRRADYFIENELLLKEKIDLLLGSTRL</sequence>
<dbReference type="InterPro" id="IPR036885">
    <property type="entry name" value="SWIB_MDM2_dom_sf"/>
</dbReference>
<dbReference type="PANTHER" id="PTHR13844">
    <property type="entry name" value="SWI/SNF-RELATED MATRIX-ASSOCIATED ACTIN-DEPENDENT REGULATOR OF CHROMATIN SUBFAMILY D"/>
    <property type="match status" value="1"/>
</dbReference>
<protein>
    <submittedName>
        <fullName evidence="3">SWI/SNF complex component snf12</fullName>
    </submittedName>
</protein>
<evidence type="ECO:0000313" key="4">
    <source>
        <dbReference type="Proteomes" id="UP000790833"/>
    </source>
</evidence>
<accession>A0A9P7VD48</accession>
<keyword evidence="4" id="KW-1185">Reference proteome</keyword>
<dbReference type="AlphaFoldDB" id="A0A9P7VD48"/>
<dbReference type="CDD" id="cd10568">
    <property type="entry name" value="SWIB_like"/>
    <property type="match status" value="1"/>
</dbReference>
<name>A0A9P7VD48_9ASCO</name>
<feature type="region of interest" description="Disordered" evidence="1">
    <location>
        <begin position="1"/>
        <end position="41"/>
    </location>
</feature>
<feature type="domain" description="DM2" evidence="2">
    <location>
        <begin position="240"/>
        <end position="278"/>
    </location>
</feature>
<evidence type="ECO:0000256" key="1">
    <source>
        <dbReference type="SAM" id="MobiDB-lite"/>
    </source>
</evidence>
<dbReference type="OrthoDB" id="10263741at2759"/>
<dbReference type="GeneID" id="66115429"/>
<evidence type="ECO:0000259" key="2">
    <source>
        <dbReference type="Pfam" id="PF02201"/>
    </source>
</evidence>
<organism evidence="3 4">
    <name type="scientific">Scheffersomyces spartinae</name>
    <dbReference type="NCBI Taxonomy" id="45513"/>
    <lineage>
        <taxon>Eukaryota</taxon>
        <taxon>Fungi</taxon>
        <taxon>Dikarya</taxon>
        <taxon>Ascomycota</taxon>
        <taxon>Saccharomycotina</taxon>
        <taxon>Pichiomycetes</taxon>
        <taxon>Debaryomycetaceae</taxon>
        <taxon>Scheffersomyces</taxon>
    </lineage>
</organism>
<evidence type="ECO:0000313" key="3">
    <source>
        <dbReference type="EMBL" id="KAG7195674.1"/>
    </source>
</evidence>
<gene>
    <name evidence="3" type="primary">SNF12</name>
    <name evidence="3" type="ORF">KQ657_002055</name>
</gene>
<dbReference type="Gene3D" id="1.10.245.10">
    <property type="entry name" value="SWIB/MDM2 domain"/>
    <property type="match status" value="1"/>
</dbReference>
<feature type="compositionally biased region" description="Polar residues" evidence="1">
    <location>
        <begin position="32"/>
        <end position="41"/>
    </location>
</feature>
<reference evidence="3" key="1">
    <citation type="submission" date="2021-03" db="EMBL/GenBank/DDBJ databases">
        <authorList>
            <person name="Palmer J.M."/>
        </authorList>
    </citation>
    <scope>NUCLEOTIDE SEQUENCE</scope>
    <source>
        <strain evidence="3">ARV_011</strain>
    </source>
</reference>